<keyword evidence="2" id="KW-1185">Reference proteome</keyword>
<evidence type="ECO:0000313" key="2">
    <source>
        <dbReference type="Proteomes" id="UP001234989"/>
    </source>
</evidence>
<reference evidence="1" key="1">
    <citation type="submission" date="2023-08" db="EMBL/GenBank/DDBJ databases">
        <title>A de novo genome assembly of Solanum verrucosum Schlechtendal, a Mexican diploid species geographically isolated from the other diploid A-genome species in potato relatives.</title>
        <authorList>
            <person name="Hosaka K."/>
        </authorList>
    </citation>
    <scope>NUCLEOTIDE SEQUENCE</scope>
    <source>
        <tissue evidence="1">Young leaves</tissue>
    </source>
</reference>
<dbReference type="AlphaFoldDB" id="A0AAF0R2A1"/>
<evidence type="ECO:0000313" key="1">
    <source>
        <dbReference type="EMBL" id="WMV32702.1"/>
    </source>
</evidence>
<name>A0AAF0R2A1_SOLVR</name>
<dbReference type="Proteomes" id="UP001234989">
    <property type="component" value="Chromosome 6"/>
</dbReference>
<organism evidence="1 2">
    <name type="scientific">Solanum verrucosum</name>
    <dbReference type="NCBI Taxonomy" id="315347"/>
    <lineage>
        <taxon>Eukaryota</taxon>
        <taxon>Viridiplantae</taxon>
        <taxon>Streptophyta</taxon>
        <taxon>Embryophyta</taxon>
        <taxon>Tracheophyta</taxon>
        <taxon>Spermatophyta</taxon>
        <taxon>Magnoliopsida</taxon>
        <taxon>eudicotyledons</taxon>
        <taxon>Gunneridae</taxon>
        <taxon>Pentapetalae</taxon>
        <taxon>asterids</taxon>
        <taxon>lamiids</taxon>
        <taxon>Solanales</taxon>
        <taxon>Solanaceae</taxon>
        <taxon>Solanoideae</taxon>
        <taxon>Solaneae</taxon>
        <taxon>Solanum</taxon>
    </lineage>
</organism>
<accession>A0AAF0R2A1</accession>
<feature type="non-terminal residue" evidence="1">
    <location>
        <position position="1"/>
    </location>
</feature>
<dbReference type="EMBL" id="CP133617">
    <property type="protein sequence ID" value="WMV32702.1"/>
    <property type="molecule type" value="Genomic_DNA"/>
</dbReference>
<sequence>LVCIALKKKVKSVRKGSSRSIAEQFHDASPYRPMIQNAKMLKAKPKMRGTRPKGGSPSSLAILTNCSEWIIRNTLFDSYKYPLKSIA</sequence>
<gene>
    <name evidence="1" type="ORF">MTR67_026087</name>
</gene>
<protein>
    <submittedName>
        <fullName evidence="1">Uncharacterized protein</fullName>
    </submittedName>
</protein>
<proteinExistence type="predicted"/>